<keyword evidence="2" id="KW-1185">Reference proteome</keyword>
<evidence type="ECO:0000313" key="2">
    <source>
        <dbReference type="Proteomes" id="UP001054945"/>
    </source>
</evidence>
<dbReference type="AlphaFoldDB" id="A0AAV4PY53"/>
<comment type="caution">
    <text evidence="1">The sequence shown here is derived from an EMBL/GenBank/DDBJ whole genome shotgun (WGS) entry which is preliminary data.</text>
</comment>
<organism evidence="1 2">
    <name type="scientific">Caerostris extrusa</name>
    <name type="common">Bark spider</name>
    <name type="synonym">Caerostris bankana</name>
    <dbReference type="NCBI Taxonomy" id="172846"/>
    <lineage>
        <taxon>Eukaryota</taxon>
        <taxon>Metazoa</taxon>
        <taxon>Ecdysozoa</taxon>
        <taxon>Arthropoda</taxon>
        <taxon>Chelicerata</taxon>
        <taxon>Arachnida</taxon>
        <taxon>Araneae</taxon>
        <taxon>Araneomorphae</taxon>
        <taxon>Entelegynae</taxon>
        <taxon>Araneoidea</taxon>
        <taxon>Araneidae</taxon>
        <taxon>Caerostris</taxon>
    </lineage>
</organism>
<gene>
    <name evidence="1" type="ORF">CEXT_638121</name>
</gene>
<dbReference type="Proteomes" id="UP001054945">
    <property type="component" value="Unassembled WGS sequence"/>
</dbReference>
<reference evidence="1 2" key="1">
    <citation type="submission" date="2021-06" db="EMBL/GenBank/DDBJ databases">
        <title>Caerostris extrusa draft genome.</title>
        <authorList>
            <person name="Kono N."/>
            <person name="Arakawa K."/>
        </authorList>
    </citation>
    <scope>NUCLEOTIDE SEQUENCE [LARGE SCALE GENOMIC DNA]</scope>
</reference>
<dbReference type="EMBL" id="BPLR01005374">
    <property type="protein sequence ID" value="GIY01831.1"/>
    <property type="molecule type" value="Genomic_DNA"/>
</dbReference>
<accession>A0AAV4PY53</accession>
<sequence>MQTHFTFCLHVPIVKKSSWSPGQSPQDLGMSDFIQCPFLTKPYFDLSAIPENGAHDSMVECKHIFTFCFSRSHNQEILMPRDNPQGFGNVRFHLVPFYQSPTLISWRAYRLTLFSSRSFSLSEFPLRCSEWRGTSFVASIWKMGTQK</sequence>
<evidence type="ECO:0000313" key="1">
    <source>
        <dbReference type="EMBL" id="GIY01831.1"/>
    </source>
</evidence>
<protein>
    <submittedName>
        <fullName evidence="1">Uncharacterized protein</fullName>
    </submittedName>
</protein>
<name>A0AAV4PY53_CAEEX</name>
<proteinExistence type="predicted"/>